<feature type="domain" description="G-patch" evidence="5">
    <location>
        <begin position="71"/>
        <end position="117"/>
    </location>
</feature>
<evidence type="ECO:0000313" key="7">
    <source>
        <dbReference type="Proteomes" id="UP001642483"/>
    </source>
</evidence>
<dbReference type="Pfam" id="PF13821">
    <property type="entry name" value="DUF4187"/>
    <property type="match status" value="1"/>
</dbReference>
<sequence>MANMVDEEDDYMSDKFLQVATNETLNDSISVVRKRKMEKNKSESDLKSKTKPKHVLEREQREKGLSTGLSHDNLGFKLMAKMGYKKGEGLGRKGEGRAEPIPFSVKANRSGLGKESSEKEKLRRREKLFKVVAEKRQKLESIRREDFRSRMSGKYANRQTERDLHKSQKACRELDENSSVKDPLYAFYWPDSLKTEEELDDEEEPEEEEYTLEEKLTLVTDYLRKEYFYCIWCASKFNDEDDLVKHCPGDTASAHDDEGW</sequence>
<evidence type="ECO:0000256" key="3">
    <source>
        <dbReference type="ARBA" id="ARBA00030688"/>
    </source>
</evidence>
<dbReference type="Pfam" id="PF01585">
    <property type="entry name" value="G-patch"/>
    <property type="match status" value="1"/>
</dbReference>
<organism evidence="6 7">
    <name type="scientific">Clavelina lepadiformis</name>
    <name type="common">Light-bulb sea squirt</name>
    <name type="synonym">Ascidia lepadiformis</name>
    <dbReference type="NCBI Taxonomy" id="159417"/>
    <lineage>
        <taxon>Eukaryota</taxon>
        <taxon>Metazoa</taxon>
        <taxon>Chordata</taxon>
        <taxon>Tunicata</taxon>
        <taxon>Ascidiacea</taxon>
        <taxon>Aplousobranchia</taxon>
        <taxon>Clavelinidae</taxon>
        <taxon>Clavelina</taxon>
    </lineage>
</organism>
<dbReference type="InterPro" id="IPR039249">
    <property type="entry name" value="GPATCH11"/>
</dbReference>
<feature type="region of interest" description="Disordered" evidence="4">
    <location>
        <begin position="151"/>
        <end position="176"/>
    </location>
</feature>
<comment type="similarity">
    <text evidence="1">Belongs to the GPATCH11 family.</text>
</comment>
<protein>
    <recommendedName>
        <fullName evidence="2">G patch domain-containing protein 11</fullName>
    </recommendedName>
    <alternativeName>
        <fullName evidence="3">Coiled-coil domain-containing protein 75</fullName>
    </alternativeName>
</protein>
<evidence type="ECO:0000256" key="1">
    <source>
        <dbReference type="ARBA" id="ARBA00007140"/>
    </source>
</evidence>
<keyword evidence="7" id="KW-1185">Reference proteome</keyword>
<evidence type="ECO:0000256" key="2">
    <source>
        <dbReference type="ARBA" id="ARBA00021978"/>
    </source>
</evidence>
<proteinExistence type="inferred from homology"/>
<feature type="compositionally biased region" description="Basic and acidic residues" evidence="4">
    <location>
        <begin position="159"/>
        <end position="176"/>
    </location>
</feature>
<feature type="region of interest" description="Disordered" evidence="4">
    <location>
        <begin position="27"/>
        <end position="71"/>
    </location>
</feature>
<gene>
    <name evidence="6" type="ORF">CVLEPA_LOCUS25990</name>
</gene>
<reference evidence="6 7" key="1">
    <citation type="submission" date="2024-02" db="EMBL/GenBank/DDBJ databases">
        <authorList>
            <person name="Daric V."/>
            <person name="Darras S."/>
        </authorList>
    </citation>
    <scope>NUCLEOTIDE SEQUENCE [LARGE SCALE GENOMIC DNA]</scope>
</reference>
<dbReference type="SMART" id="SM00443">
    <property type="entry name" value="G_patch"/>
    <property type="match status" value="1"/>
</dbReference>
<dbReference type="PANTHER" id="PTHR21032">
    <property type="entry name" value="G PATCH DOMAIN-CONTAINING PROTEIN 11"/>
    <property type="match status" value="1"/>
</dbReference>
<feature type="region of interest" description="Disordered" evidence="4">
    <location>
        <begin position="89"/>
        <end position="119"/>
    </location>
</feature>
<name>A0ABP0GQ71_CLALP</name>
<dbReference type="SMART" id="SM01173">
    <property type="entry name" value="DUF4187"/>
    <property type="match status" value="1"/>
</dbReference>
<feature type="compositionally biased region" description="Basic and acidic residues" evidence="4">
    <location>
        <begin position="89"/>
        <end position="98"/>
    </location>
</feature>
<feature type="compositionally biased region" description="Basic and acidic residues" evidence="4">
    <location>
        <begin position="39"/>
        <end position="64"/>
    </location>
</feature>
<evidence type="ECO:0000256" key="4">
    <source>
        <dbReference type="SAM" id="MobiDB-lite"/>
    </source>
</evidence>
<comment type="caution">
    <text evidence="6">The sequence shown here is derived from an EMBL/GenBank/DDBJ whole genome shotgun (WGS) entry which is preliminary data.</text>
</comment>
<dbReference type="EMBL" id="CAWYQH010000130">
    <property type="protein sequence ID" value="CAK8692744.1"/>
    <property type="molecule type" value="Genomic_DNA"/>
</dbReference>
<accession>A0ABP0GQ71</accession>
<dbReference type="InterPro" id="IPR025239">
    <property type="entry name" value="DUF4187"/>
</dbReference>
<evidence type="ECO:0000259" key="5">
    <source>
        <dbReference type="PROSITE" id="PS50174"/>
    </source>
</evidence>
<dbReference type="InterPro" id="IPR000467">
    <property type="entry name" value="G_patch_dom"/>
</dbReference>
<dbReference type="PROSITE" id="PS50174">
    <property type="entry name" value="G_PATCH"/>
    <property type="match status" value="1"/>
</dbReference>
<dbReference type="PANTHER" id="PTHR21032:SF0">
    <property type="entry name" value="G PATCH DOMAIN-CONTAINING PROTEIN 11"/>
    <property type="match status" value="1"/>
</dbReference>
<dbReference type="Proteomes" id="UP001642483">
    <property type="component" value="Unassembled WGS sequence"/>
</dbReference>
<evidence type="ECO:0000313" key="6">
    <source>
        <dbReference type="EMBL" id="CAK8692744.1"/>
    </source>
</evidence>